<evidence type="ECO:0000256" key="6">
    <source>
        <dbReference type="ARBA" id="ARBA00023163"/>
    </source>
</evidence>
<dbReference type="SUPFAM" id="SSF50729">
    <property type="entry name" value="PH domain-like"/>
    <property type="match status" value="1"/>
</dbReference>
<evidence type="ECO:0000256" key="13">
    <source>
        <dbReference type="ARBA" id="ARBA00077680"/>
    </source>
</evidence>
<keyword evidence="3" id="KW-0677">Repeat</keyword>
<dbReference type="PANTHER" id="PTHR12856">
    <property type="entry name" value="TRANSCRIPTION INITIATION FACTOR IIH-RELATED"/>
    <property type="match status" value="1"/>
</dbReference>
<keyword evidence="5" id="KW-0805">Transcription regulation</keyword>
<dbReference type="Pfam" id="PF08567">
    <property type="entry name" value="PH_TFIIH"/>
    <property type="match status" value="1"/>
</dbReference>
<comment type="subcellular location">
    <subcellularLocation>
        <location evidence="1">Nucleus</location>
    </subcellularLocation>
</comment>
<evidence type="ECO:0000256" key="4">
    <source>
        <dbReference type="ARBA" id="ARBA00022763"/>
    </source>
</evidence>
<keyword evidence="6" id="KW-0804">Transcription</keyword>
<protein>
    <recommendedName>
        <fullName evidence="11">General transcription factor IIH subunit 1</fullName>
    </recommendedName>
    <alternativeName>
        <fullName evidence="12">Basic transcription factor 2 62 kDa subunit</fullName>
    </alternativeName>
    <alternativeName>
        <fullName evidence="13">General transcription factor IIH polypeptide 1</fullName>
    </alternativeName>
    <alternativeName>
        <fullName evidence="14">TFIIH basal transcription factor complex p62 subunit</fullName>
    </alternativeName>
</protein>
<sequence>MAALSEEVLLVVKRVRQRKQDGTLYLMAERIAWGPEGKDRFTVSHLYADIRCQKISPDGKAKIQLQLVLHTGESTTFHFANESSSLKDRDATKELLQQLLPKFKKKANKELEEKNRMLQEDPVLFQLYKDLVVSQVISAEEFWANRLNMSSVDHAVSNNRQEVGISAAFLADIRPQTDGCNGLRYNLTADIIESIFRTYPAVKQKYNENVPENLTEKEFWTRFFQSHYFHRDRISTGTQDIFSECAKQDEKGLKCMVVQGVKNPMVDLLSLEDKTLDEGYGSSTAQSTSSSKQSLKENSNSAIIKRFNHHSSMVLAAGLRKVDSVNDQASETSSTDGNSRDSDFFQPPIKKVKLQEAIEYDDLQKDCRPRMVALNLKKSDRYSHGPIPLQSQHYSTTQDIINSINFIQHEMASYKPCLTQVMSSSAASSAIAALSPGGILMLTGVQQTINQLVPNDVQGELKHLYSAAGELLRHFWSCFPVNTPFLEEKVVKMKSNLERFQVTKLRPFQEKIQRQYLSSNLTGHLEEMLQAAYNKFHAWQTRRMMKKT</sequence>
<evidence type="ECO:0000256" key="12">
    <source>
        <dbReference type="ARBA" id="ARBA00076512"/>
    </source>
</evidence>
<comment type="function">
    <text evidence="9">Component of the general transcription and DNA repair factor IIH (TFIIH) core complex, which is involved in general and transcription-coupled nucleotide excision repair (NER) of damaged DNA and, when complexed to CAK, in RNA transcription by RNA polymerase II. In NER, TFIIH acts by opening DNA around the lesion to allow the excision of the damaged oligonucleotide and its replacement by a new DNA fragment. In transcription, TFIIH has an essential role in transcription initiation. When the pre-initiation complex (PIC) has been established, TFIIH is required for promoter opening and promoter escape. Phosphorylation of the C-terminal tail (CTD) of the largest subunit of RNA polymerase II by the kinase module CAK controls the initiation of transcription.</text>
</comment>
<keyword evidence="4" id="KW-0227">DNA damage</keyword>
<dbReference type="CDD" id="cd13229">
    <property type="entry name" value="PH_TFIIH"/>
    <property type="match status" value="1"/>
</dbReference>
<reference evidence="17" key="3">
    <citation type="submission" date="2025-09" db="UniProtKB">
        <authorList>
            <consortium name="Ensembl"/>
        </authorList>
    </citation>
    <scope>IDENTIFICATION</scope>
</reference>
<dbReference type="GeneID" id="114767098"/>
<dbReference type="InterPro" id="IPR011993">
    <property type="entry name" value="PH-like_dom_sf"/>
</dbReference>
<dbReference type="Gene3D" id="6.10.140.1200">
    <property type="match status" value="1"/>
</dbReference>
<dbReference type="GO" id="GO:0006289">
    <property type="term" value="P:nucleotide-excision repair"/>
    <property type="evidence" value="ECO:0007669"/>
    <property type="project" value="InterPro"/>
</dbReference>
<evidence type="ECO:0000256" key="10">
    <source>
        <dbReference type="ARBA" id="ARBA00063282"/>
    </source>
</evidence>
<dbReference type="InterPro" id="IPR035925">
    <property type="entry name" value="BSD_dom_sf"/>
</dbReference>
<dbReference type="GO" id="GO:0000439">
    <property type="term" value="C:transcription factor TFIIH core complex"/>
    <property type="evidence" value="ECO:0007669"/>
    <property type="project" value="InterPro"/>
</dbReference>
<evidence type="ECO:0000256" key="8">
    <source>
        <dbReference type="ARBA" id="ARBA00023242"/>
    </source>
</evidence>
<feature type="region of interest" description="Disordered" evidence="15">
    <location>
        <begin position="325"/>
        <end position="346"/>
    </location>
</feature>
<evidence type="ECO:0000256" key="9">
    <source>
        <dbReference type="ARBA" id="ARBA00057028"/>
    </source>
</evidence>
<dbReference type="InterPro" id="IPR005607">
    <property type="entry name" value="BSD_dom"/>
</dbReference>
<feature type="compositionally biased region" description="Polar residues" evidence="15">
    <location>
        <begin position="325"/>
        <end position="337"/>
    </location>
</feature>
<evidence type="ECO:0000256" key="14">
    <source>
        <dbReference type="ARBA" id="ARBA00082827"/>
    </source>
</evidence>
<evidence type="ECO:0000256" key="5">
    <source>
        <dbReference type="ARBA" id="ARBA00023015"/>
    </source>
</evidence>
<dbReference type="Ensembl" id="ENSDCDT00010053478.1">
    <property type="protein sequence ID" value="ENSDCDP00010043419.1"/>
    <property type="gene ID" value="ENSDCDG00010027060.1"/>
</dbReference>
<dbReference type="Gene3D" id="1.10.3970.10">
    <property type="entry name" value="BSD domain"/>
    <property type="match status" value="1"/>
</dbReference>
<evidence type="ECO:0000256" key="11">
    <source>
        <dbReference type="ARBA" id="ARBA00070129"/>
    </source>
</evidence>
<evidence type="ECO:0000256" key="15">
    <source>
        <dbReference type="SAM" id="MobiDB-lite"/>
    </source>
</evidence>
<reference evidence="17" key="2">
    <citation type="submission" date="2025-08" db="UniProtKB">
        <authorList>
            <consortium name="Ensembl"/>
        </authorList>
    </citation>
    <scope>IDENTIFICATION</scope>
</reference>
<evidence type="ECO:0000256" key="3">
    <source>
        <dbReference type="ARBA" id="ARBA00022737"/>
    </source>
</evidence>
<dbReference type="InterPro" id="IPR013876">
    <property type="entry name" value="TFIIH_BTF_p62_N"/>
</dbReference>
<accession>A0AAY4DE80</accession>
<dbReference type="PROSITE" id="PS50858">
    <property type="entry name" value="BSD"/>
    <property type="match status" value="2"/>
</dbReference>
<evidence type="ECO:0000313" key="18">
    <source>
        <dbReference type="Proteomes" id="UP000694580"/>
    </source>
</evidence>
<dbReference type="SMART" id="SM00751">
    <property type="entry name" value="BSD"/>
    <property type="match status" value="2"/>
</dbReference>
<reference evidence="17 18" key="1">
    <citation type="submission" date="2020-06" db="EMBL/GenBank/DDBJ databases">
        <authorList>
            <consortium name="Wellcome Sanger Institute Data Sharing"/>
        </authorList>
    </citation>
    <scope>NUCLEOTIDE SEQUENCE [LARGE SCALE GENOMIC DNA]</scope>
</reference>
<feature type="domain" description="BSD" evidence="16">
    <location>
        <begin position="99"/>
        <end position="154"/>
    </location>
</feature>
<keyword evidence="7" id="KW-0234">DNA repair</keyword>
<name>A0AAY4DE80_9TELE</name>
<evidence type="ECO:0000256" key="1">
    <source>
        <dbReference type="ARBA" id="ARBA00004123"/>
    </source>
</evidence>
<dbReference type="Pfam" id="PF03909">
    <property type="entry name" value="BSD"/>
    <property type="match status" value="1"/>
</dbReference>
<keyword evidence="8" id="KW-0539">Nucleus</keyword>
<evidence type="ECO:0000259" key="16">
    <source>
        <dbReference type="PROSITE" id="PS50858"/>
    </source>
</evidence>
<evidence type="ECO:0000256" key="7">
    <source>
        <dbReference type="ARBA" id="ARBA00023204"/>
    </source>
</evidence>
<proteinExistence type="inferred from homology"/>
<gene>
    <name evidence="17" type="primary">GTF2H1</name>
</gene>
<dbReference type="GO" id="GO:0006351">
    <property type="term" value="P:DNA-templated transcription"/>
    <property type="evidence" value="ECO:0007669"/>
    <property type="project" value="InterPro"/>
</dbReference>
<feature type="domain" description="BSD" evidence="16">
    <location>
        <begin position="179"/>
        <end position="231"/>
    </location>
</feature>
<evidence type="ECO:0000313" key="17">
    <source>
        <dbReference type="Ensembl" id="ENSDCDP00010043419.1"/>
    </source>
</evidence>
<evidence type="ECO:0000256" key="2">
    <source>
        <dbReference type="ARBA" id="ARBA00009448"/>
    </source>
</evidence>
<dbReference type="InterPro" id="IPR027079">
    <property type="entry name" value="Tfb1/GTF2H1"/>
</dbReference>
<dbReference type="RefSeq" id="XP_028814471.1">
    <property type="nucleotide sequence ID" value="XM_028958638.1"/>
</dbReference>
<dbReference type="GeneTree" id="ENSGT00390000015066"/>
<keyword evidence="18" id="KW-1185">Reference proteome</keyword>
<dbReference type="Gene3D" id="2.30.29.30">
    <property type="entry name" value="Pleckstrin-homology domain (PH domain)/Phosphotyrosine-binding domain (PTB)"/>
    <property type="match status" value="1"/>
</dbReference>
<organism evidence="17 18">
    <name type="scientific">Denticeps clupeoides</name>
    <name type="common">denticle herring</name>
    <dbReference type="NCBI Taxonomy" id="299321"/>
    <lineage>
        <taxon>Eukaryota</taxon>
        <taxon>Metazoa</taxon>
        <taxon>Chordata</taxon>
        <taxon>Craniata</taxon>
        <taxon>Vertebrata</taxon>
        <taxon>Euteleostomi</taxon>
        <taxon>Actinopterygii</taxon>
        <taxon>Neopterygii</taxon>
        <taxon>Teleostei</taxon>
        <taxon>Clupei</taxon>
        <taxon>Clupeiformes</taxon>
        <taxon>Denticipitoidei</taxon>
        <taxon>Denticipitidae</taxon>
        <taxon>Denticeps</taxon>
    </lineage>
</organism>
<dbReference type="FunFam" id="2.30.29.30:FF:000115">
    <property type="entry name" value="General transcription factor IIH subunit 1"/>
    <property type="match status" value="1"/>
</dbReference>
<comment type="subunit">
    <text evidence="10">Component of the 7-subunit TFIIH core complex composed of XPB/ERCC3, XPD/ERCC2, GTF2H1, GTF2H2, GTF2H3, GTF2H4 and GTF2H5, which is active in NER. The core complex associates with the 3-subunit CDK-activating kinase (CAK) module composed of CCNH/cyclin H, CDK7 and MNAT1 to form the 10-subunit holoenzyme (holo-TFIIH) active in transcription. Interacts with PUF60.</text>
</comment>
<dbReference type="SUPFAM" id="SSF140383">
    <property type="entry name" value="BSD domain-like"/>
    <property type="match status" value="2"/>
</dbReference>
<comment type="similarity">
    <text evidence="2">Belongs to the TFB1 family.</text>
</comment>
<dbReference type="AlphaFoldDB" id="A0AAY4DE80"/>
<dbReference type="Proteomes" id="UP000694580">
    <property type="component" value="Chromosome 17"/>
</dbReference>